<dbReference type="SUPFAM" id="SSF47616">
    <property type="entry name" value="GST C-terminal domain-like"/>
    <property type="match status" value="1"/>
</dbReference>
<dbReference type="Gene3D" id="3.40.30.10">
    <property type="entry name" value="Glutaredoxin"/>
    <property type="match status" value="1"/>
</dbReference>
<dbReference type="InterPro" id="IPR010987">
    <property type="entry name" value="Glutathione-S-Trfase_C-like"/>
</dbReference>
<feature type="domain" description="GST C-terminal" evidence="5">
    <location>
        <begin position="94"/>
        <end position="213"/>
    </location>
</feature>
<evidence type="ECO:0000259" key="4">
    <source>
        <dbReference type="PROSITE" id="PS50404"/>
    </source>
</evidence>
<evidence type="ECO:0000256" key="1">
    <source>
        <dbReference type="ARBA" id="ARBA00007409"/>
    </source>
</evidence>
<dbReference type="PROSITE" id="PS50405">
    <property type="entry name" value="GST_CTER"/>
    <property type="match status" value="1"/>
</dbReference>
<dbReference type="SFLD" id="SFLDS00019">
    <property type="entry name" value="Glutathione_Transferase_(cytos"/>
    <property type="match status" value="1"/>
</dbReference>
<evidence type="ECO:0000256" key="2">
    <source>
        <dbReference type="ARBA" id="ARBA00022679"/>
    </source>
</evidence>
<dbReference type="PROSITE" id="PS50404">
    <property type="entry name" value="GST_NTER"/>
    <property type="match status" value="1"/>
</dbReference>
<keyword evidence="2 6" id="KW-0808">Transferase</keyword>
<gene>
    <name evidence="6" type="ORF">EDC26_11610</name>
</gene>
<dbReference type="GO" id="GO:0016740">
    <property type="term" value="F:transferase activity"/>
    <property type="evidence" value="ECO:0007669"/>
    <property type="project" value="UniProtKB-KW"/>
</dbReference>
<dbReference type="FunFam" id="3.40.30.10:FF:000039">
    <property type="entry name" value="Glutathione S-transferase domain"/>
    <property type="match status" value="1"/>
</dbReference>
<sequence>MATTKPAQPIRLYGAALSGHTHRVLLLLNLLELPFEMIEVDLKAGEHKRPEFLAKNPFGQVPVIEDGNTILYDSNAILVYLASKYDDGTWLPRDPLGAAGVQRWFSLATGEILRGPGFARLVTLFGAPHNHEQAKATATGLFKVLDAALRDTRFALGGAPTLADVAAYAYIACAPEGGVSLEPYPSVRAWLKRIEALPRFVPIPASKVGLLAE</sequence>
<dbReference type="EMBL" id="SMAJ01000016">
    <property type="protein sequence ID" value="TCT03043.1"/>
    <property type="molecule type" value="Genomic_DNA"/>
</dbReference>
<dbReference type="Proteomes" id="UP000295525">
    <property type="component" value="Unassembled WGS sequence"/>
</dbReference>
<reference evidence="6 7" key="1">
    <citation type="submission" date="2019-03" db="EMBL/GenBank/DDBJ databases">
        <title>Genomic Encyclopedia of Type Strains, Phase IV (KMG-IV): sequencing the most valuable type-strain genomes for metagenomic binning, comparative biology and taxonomic classification.</title>
        <authorList>
            <person name="Goeker M."/>
        </authorList>
    </citation>
    <scope>NUCLEOTIDE SEQUENCE [LARGE SCALE GENOMIC DNA]</scope>
    <source>
        <strain evidence="6 7">DSM 24591</strain>
    </source>
</reference>
<dbReference type="RefSeq" id="WP_132584596.1">
    <property type="nucleotide sequence ID" value="NZ_SMAJ01000016.1"/>
</dbReference>
<dbReference type="OrthoDB" id="9797500at2"/>
<dbReference type="CDD" id="cd03056">
    <property type="entry name" value="GST_N_4"/>
    <property type="match status" value="1"/>
</dbReference>
<dbReference type="PANTHER" id="PTHR44051">
    <property type="entry name" value="GLUTATHIONE S-TRANSFERASE-RELATED"/>
    <property type="match status" value="1"/>
</dbReference>
<dbReference type="InterPro" id="IPR040079">
    <property type="entry name" value="Glutathione_S-Trfase"/>
</dbReference>
<protein>
    <submittedName>
        <fullName evidence="6">Glutathione S-transferase</fullName>
    </submittedName>
</protein>
<dbReference type="SFLD" id="SFLDG00358">
    <property type="entry name" value="Main_(cytGST)"/>
    <property type="match status" value="1"/>
</dbReference>
<dbReference type="InterPro" id="IPR004045">
    <property type="entry name" value="Glutathione_S-Trfase_N"/>
</dbReference>
<keyword evidence="7" id="KW-1185">Reference proteome</keyword>
<organism evidence="6 7">
    <name type="scientific">Paralcaligenes ureilyticus</name>
    <dbReference type="NCBI Taxonomy" id="627131"/>
    <lineage>
        <taxon>Bacteria</taxon>
        <taxon>Pseudomonadati</taxon>
        <taxon>Pseudomonadota</taxon>
        <taxon>Betaproteobacteria</taxon>
        <taxon>Burkholderiales</taxon>
        <taxon>Alcaligenaceae</taxon>
        <taxon>Paralcaligenes</taxon>
    </lineage>
</organism>
<evidence type="ECO:0000313" key="7">
    <source>
        <dbReference type="Proteomes" id="UP000295525"/>
    </source>
</evidence>
<proteinExistence type="inferred from homology"/>
<name>A0A4R3LRA1_9BURK</name>
<accession>A0A4R3LRA1</accession>
<dbReference type="Pfam" id="PF02798">
    <property type="entry name" value="GST_N"/>
    <property type="match status" value="1"/>
</dbReference>
<dbReference type="InterPro" id="IPR036249">
    <property type="entry name" value="Thioredoxin-like_sf"/>
</dbReference>
<evidence type="ECO:0000256" key="3">
    <source>
        <dbReference type="RuleBase" id="RU003494"/>
    </source>
</evidence>
<dbReference type="SUPFAM" id="SSF52833">
    <property type="entry name" value="Thioredoxin-like"/>
    <property type="match status" value="1"/>
</dbReference>
<dbReference type="AlphaFoldDB" id="A0A4R3LRA1"/>
<evidence type="ECO:0000313" key="6">
    <source>
        <dbReference type="EMBL" id="TCT03043.1"/>
    </source>
</evidence>
<dbReference type="Gene3D" id="1.20.1050.10">
    <property type="match status" value="1"/>
</dbReference>
<dbReference type="Pfam" id="PF00043">
    <property type="entry name" value="GST_C"/>
    <property type="match status" value="1"/>
</dbReference>
<dbReference type="SFLD" id="SFLDG01151">
    <property type="entry name" value="Main.2:_Nu-like"/>
    <property type="match status" value="1"/>
</dbReference>
<comment type="caution">
    <text evidence="6">The sequence shown here is derived from an EMBL/GenBank/DDBJ whole genome shotgun (WGS) entry which is preliminary data.</text>
</comment>
<evidence type="ECO:0000259" key="5">
    <source>
        <dbReference type="PROSITE" id="PS50405"/>
    </source>
</evidence>
<dbReference type="InterPro" id="IPR004046">
    <property type="entry name" value="GST_C"/>
</dbReference>
<dbReference type="PANTHER" id="PTHR44051:SF2">
    <property type="entry name" value="HYPOTHETICAL GLUTATHIONE S-TRANSFERASE LIKE PROTEIN"/>
    <property type="match status" value="1"/>
</dbReference>
<comment type="similarity">
    <text evidence="1 3">Belongs to the GST superfamily.</text>
</comment>
<feature type="domain" description="GST N-terminal" evidence="4">
    <location>
        <begin position="8"/>
        <end position="89"/>
    </location>
</feature>
<dbReference type="InterPro" id="IPR036282">
    <property type="entry name" value="Glutathione-S-Trfase_C_sf"/>
</dbReference>